<organism evidence="5 6">
    <name type="scientific">Trypanosoma vivax (strain Y486)</name>
    <dbReference type="NCBI Taxonomy" id="1055687"/>
    <lineage>
        <taxon>Eukaryota</taxon>
        <taxon>Discoba</taxon>
        <taxon>Euglenozoa</taxon>
        <taxon>Kinetoplastea</taxon>
        <taxon>Metakinetoplastina</taxon>
        <taxon>Trypanosomatida</taxon>
        <taxon>Trypanosomatidae</taxon>
        <taxon>Trypanosoma</taxon>
        <taxon>Duttonella</taxon>
    </lineage>
</organism>
<evidence type="ECO:0000259" key="4">
    <source>
        <dbReference type="Pfam" id="PF24466"/>
    </source>
</evidence>
<protein>
    <submittedName>
        <fullName evidence="5">Retrotransposon hot spot (RHS) protein, putative</fullName>
    </submittedName>
</protein>
<dbReference type="Proteomes" id="UP000009027">
    <property type="component" value="Unassembled WGS sequence"/>
</dbReference>
<dbReference type="Pfam" id="PF24466">
    <property type="entry name" value="DUF7578"/>
    <property type="match status" value="1"/>
</dbReference>
<evidence type="ECO:0000313" key="6">
    <source>
        <dbReference type="Proteomes" id="UP000009027"/>
    </source>
</evidence>
<sequence length="889" mass="100524">MLSASGPNDEPSRRRSRAESDVAVPEQSAAPPSWSLDTKVKVVLLEGAAPPADMKLSDFLTGIGEDIVPTRDVSMRFFVRRPHEYIPDEEQRNAVLNEVECLPYELFYRVAPFLEGKAISSLRQWAESGRGVRPSPSDNIRDDIWNVATARLNAAVDSIKRDIPDQAALVQQVSLEERVAMLTKEIQKLRMQTSTTSWEIPGAFESVLNARWSHVLSGEAGMPLGMRVVDGPPENVWSYADVNHSPLPLEVDREVPRNGNLEIMVLSSEDGWPYTQFRNETRSVNNNAEVGRGGVFNAPTSNAVYIRREVVRVWYIVEEQTRAWYVEGTLTHPKSFVVVGTPGIGKSFACGSFLLYKLLHYKNKLLQYEGGLLDVVAYFIRDSAYVIHNARPGVAGRVVKYSDQRAAVLEINEMASCKRGFVIVDISKKGQVPPEELPTDCWPSVVLTSPDVNHYDSWVKDRGGIMVIVNCDDERDLKAFVAWRVLRGLPEGFENNAGMLLNAEKKLSEQLKVLDERIKTAGPLARFMFCDDVQFKQRETQVTAMLNGINENNRANYKGILSCKMNWQNDDVTRKLVKIMRVRFKTKGADTFRCRALSFPIFSHLYKLMLVYLKRDAAAKMLIMSPEETVASLFEEYSFCALLQKEVLYPVSYMMKYLRHEGDRRDVVSVLEGLHLNQLDLMDVEILPTARQRPIDSCRYMVMYKPCIPNYPVVDAFFFVEGHPHTQRNGEKDADGRVKGEVWRGSNAVGADARRPKKTIVMVQVTTSDKHPMSTTALVSFQKTIARNFADWNTFSENLRWEMIYVNWSGVGIINERQVCEDADEVNRSADGAMAARKNAAKLWKEIHQWQVTISDPMSATFALARKEKAKTFISSLIDSEGVEETSKE</sequence>
<dbReference type="NCBIfam" id="TIGR01631">
    <property type="entry name" value="Trypano_RHS"/>
    <property type="match status" value="1"/>
</dbReference>
<evidence type="ECO:0000259" key="2">
    <source>
        <dbReference type="Pfam" id="PF07999"/>
    </source>
</evidence>
<evidence type="ECO:0000313" key="5">
    <source>
        <dbReference type="EMBL" id="CCD19155.1"/>
    </source>
</evidence>
<dbReference type="PANTHER" id="PTHR33129:SF3">
    <property type="entry name" value="HOT SPOT (RHS) PROTEIN, PUTATIVE-RELATED"/>
    <property type="match status" value="1"/>
</dbReference>
<evidence type="ECO:0000256" key="1">
    <source>
        <dbReference type="SAM" id="MobiDB-lite"/>
    </source>
</evidence>
<dbReference type="Pfam" id="PF07999">
    <property type="entry name" value="RHSP"/>
    <property type="match status" value="1"/>
</dbReference>
<dbReference type="Pfam" id="PF20445">
    <property type="entry name" value="RHS_N"/>
    <property type="match status" value="1"/>
</dbReference>
<dbReference type="InterPro" id="IPR006518">
    <property type="entry name" value="Trypano_RHS"/>
</dbReference>
<gene>
    <name evidence="5" type="ORF">TvY486_0001770</name>
</gene>
<feature type="domain" description="DUF7578" evidence="4">
    <location>
        <begin position="51"/>
        <end position="109"/>
    </location>
</feature>
<keyword evidence="6" id="KW-1185">Reference proteome</keyword>
<dbReference type="InterPro" id="IPR046836">
    <property type="entry name" value="RHS_C"/>
</dbReference>
<dbReference type="EMBL" id="CAEX01002724">
    <property type="protein sequence ID" value="CCD19155.1"/>
    <property type="molecule type" value="Genomic_DNA"/>
</dbReference>
<proteinExistence type="predicted"/>
<dbReference type="InterPro" id="IPR056000">
    <property type="entry name" value="DUF7578"/>
</dbReference>
<dbReference type="VEuPathDB" id="TriTrypDB:TvY486_0001770"/>
<dbReference type="AlphaFoldDB" id="F9WNN5"/>
<name>F9WNN5_TRYVY</name>
<feature type="region of interest" description="Disordered" evidence="1">
    <location>
        <begin position="1"/>
        <end position="32"/>
    </location>
</feature>
<accession>F9WNN5</accession>
<evidence type="ECO:0000259" key="3">
    <source>
        <dbReference type="Pfam" id="PF20445"/>
    </source>
</evidence>
<feature type="domain" description="Retrotransposon hot spot protein,C-terminal" evidence="2">
    <location>
        <begin position="337"/>
        <end position="658"/>
    </location>
</feature>
<feature type="domain" description="Retrotransposon hot spot protein N-terminal" evidence="3">
    <location>
        <begin position="204"/>
        <end position="328"/>
    </location>
</feature>
<feature type="compositionally biased region" description="Basic and acidic residues" evidence="1">
    <location>
        <begin position="10"/>
        <end position="20"/>
    </location>
</feature>
<dbReference type="InterPro" id="IPR052980">
    <property type="entry name" value="Crinkler_effector"/>
</dbReference>
<dbReference type="PANTHER" id="PTHR33129">
    <property type="entry name" value="PROTEIN KINASE DOMAIN-CONTAINING PROTEIN-RELATED"/>
    <property type="match status" value="1"/>
</dbReference>
<reference evidence="5 6" key="1">
    <citation type="journal article" date="2012" name="Proc. Natl. Acad. Sci. U.S.A.">
        <title>Antigenic diversity is generated by distinct evolutionary mechanisms in African trypanosome species.</title>
        <authorList>
            <person name="Jackson A.P."/>
            <person name="Berry A."/>
            <person name="Aslett M."/>
            <person name="Allison H.C."/>
            <person name="Burton P."/>
            <person name="Vavrova-Anderson J."/>
            <person name="Brown R."/>
            <person name="Browne H."/>
            <person name="Corton N."/>
            <person name="Hauser H."/>
            <person name="Gamble J."/>
            <person name="Gilderthorp R."/>
            <person name="Marcello L."/>
            <person name="McQuillan J."/>
            <person name="Otto T.D."/>
            <person name="Quail M.A."/>
            <person name="Sanders M.J."/>
            <person name="van Tonder A."/>
            <person name="Ginger M.L."/>
            <person name="Field M.C."/>
            <person name="Barry J.D."/>
            <person name="Hertz-Fowler C."/>
            <person name="Berriman M."/>
        </authorList>
    </citation>
    <scope>NUCLEOTIDE SEQUENCE</scope>
    <source>
        <strain evidence="5 6">Y486</strain>
    </source>
</reference>
<dbReference type="InterPro" id="IPR046835">
    <property type="entry name" value="RHS_N"/>
</dbReference>